<proteinExistence type="predicted"/>
<dbReference type="Proteomes" id="UP001526337">
    <property type="component" value="Unassembled WGS sequence"/>
</dbReference>
<evidence type="ECO:0000313" key="1">
    <source>
        <dbReference type="EMBL" id="MCW4589749.1"/>
    </source>
</evidence>
<name>A0ABT3K2X7_9PROT</name>
<keyword evidence="2" id="KW-1185">Reference proteome</keyword>
<gene>
    <name evidence="1" type="ORF">NO263_04045</name>
</gene>
<reference evidence="1 2" key="1">
    <citation type="submission" date="2022-07" db="EMBL/GenBank/DDBJ databases">
        <title>Genome stability of Gluconacetobacter entanii AV429.</title>
        <authorList>
            <person name="Trcek J."/>
            <person name="Cepec E."/>
        </authorList>
    </citation>
    <scope>NUCLEOTIDE SEQUENCE [LARGE SCALE GENOMIC DNA]</scope>
    <source>
        <strain evidence="1 2">AV429_2022</strain>
    </source>
</reference>
<protein>
    <submittedName>
        <fullName evidence="1">Uncharacterized protein</fullName>
    </submittedName>
</protein>
<organism evidence="1 2">
    <name type="scientific">Gluconacetobacter entanii</name>
    <dbReference type="NCBI Taxonomy" id="108528"/>
    <lineage>
        <taxon>Bacteria</taxon>
        <taxon>Pseudomonadati</taxon>
        <taxon>Pseudomonadota</taxon>
        <taxon>Alphaproteobacteria</taxon>
        <taxon>Acetobacterales</taxon>
        <taxon>Acetobacteraceae</taxon>
        <taxon>Gluconacetobacter</taxon>
    </lineage>
</organism>
<dbReference type="RefSeq" id="WP_048859014.1">
    <property type="nucleotide sequence ID" value="NZ_JABJWD010000054.1"/>
</dbReference>
<accession>A0ABT3K2X7</accession>
<comment type="caution">
    <text evidence="1">The sequence shown here is derived from an EMBL/GenBank/DDBJ whole genome shotgun (WGS) entry which is preliminary data.</text>
</comment>
<sequence length="273" mass="29969">MSIVASPLACGSAVRLIVSPPIGARYWRLLRGTVAPTGPDDQAATVLASCSTVTDRLDWQGLTDGTPYSYAVYYWDGSEWSAPDTAQATPAQAMDFDAVEPVSVLLERFRKGVAAELAAARMQVPSGEIKVVSSPLMSDGRATWPMVVVHLNSSTPFAQFVGDEVRPPTDNGDGTVSVWKGEIYDYNVTVSGWSPNEVERLSLRKMIWRIFEANRLLLADLGFMNATLSQRDSEDLEQKNCPLFISEGVISFQMMHWTAEIVPKLQSITVKYA</sequence>
<dbReference type="EMBL" id="JANGSQ010000087">
    <property type="protein sequence ID" value="MCW4589749.1"/>
    <property type="molecule type" value="Genomic_DNA"/>
</dbReference>
<evidence type="ECO:0000313" key="2">
    <source>
        <dbReference type="Proteomes" id="UP001526337"/>
    </source>
</evidence>